<organism evidence="1 2">
    <name type="scientific">Iphiclides podalirius</name>
    <name type="common">scarce swallowtail</name>
    <dbReference type="NCBI Taxonomy" id="110791"/>
    <lineage>
        <taxon>Eukaryota</taxon>
        <taxon>Metazoa</taxon>
        <taxon>Ecdysozoa</taxon>
        <taxon>Arthropoda</taxon>
        <taxon>Hexapoda</taxon>
        <taxon>Insecta</taxon>
        <taxon>Pterygota</taxon>
        <taxon>Neoptera</taxon>
        <taxon>Endopterygota</taxon>
        <taxon>Lepidoptera</taxon>
        <taxon>Glossata</taxon>
        <taxon>Ditrysia</taxon>
        <taxon>Papilionoidea</taxon>
        <taxon>Papilionidae</taxon>
        <taxon>Papilioninae</taxon>
        <taxon>Iphiclides</taxon>
    </lineage>
</organism>
<keyword evidence="2" id="KW-1185">Reference proteome</keyword>
<evidence type="ECO:0008006" key="3">
    <source>
        <dbReference type="Google" id="ProtNLM"/>
    </source>
</evidence>
<evidence type="ECO:0000313" key="1">
    <source>
        <dbReference type="EMBL" id="CAH2060399.1"/>
    </source>
</evidence>
<sequence>MPKAAEIHCCLVNAMDLHIYYTPSGHTLTLRSITNGIWTEQFKKQPSTSGTSQFGIEPKSIVLPIGHG</sequence>
<gene>
    <name evidence="1" type="ORF">IPOD504_LOCUS11042</name>
</gene>
<evidence type="ECO:0000313" key="2">
    <source>
        <dbReference type="Proteomes" id="UP000837857"/>
    </source>
</evidence>
<name>A0ABN8IKG1_9NEOP</name>
<dbReference type="Proteomes" id="UP000837857">
    <property type="component" value="Chromosome 27"/>
</dbReference>
<dbReference type="EMBL" id="OW152839">
    <property type="protein sequence ID" value="CAH2060399.1"/>
    <property type="molecule type" value="Genomic_DNA"/>
</dbReference>
<accession>A0ABN8IKG1</accession>
<proteinExistence type="predicted"/>
<reference evidence="1" key="1">
    <citation type="submission" date="2022-03" db="EMBL/GenBank/DDBJ databases">
        <authorList>
            <person name="Martin H S."/>
        </authorList>
    </citation>
    <scope>NUCLEOTIDE SEQUENCE</scope>
</reference>
<feature type="non-terminal residue" evidence="1">
    <location>
        <position position="1"/>
    </location>
</feature>
<protein>
    <recommendedName>
        <fullName evidence="3">Ribosomal protein L31</fullName>
    </recommendedName>
</protein>